<dbReference type="InterPro" id="IPR047057">
    <property type="entry name" value="MerR_fam"/>
</dbReference>
<feature type="transmembrane region" description="Helical" evidence="4">
    <location>
        <begin position="172"/>
        <end position="194"/>
    </location>
</feature>
<keyword evidence="1" id="KW-0805">Transcription regulation</keyword>
<gene>
    <name evidence="6" type="ORF">DWV06_03825</name>
</gene>
<dbReference type="CDD" id="cd00592">
    <property type="entry name" value="HTH_MerR-like"/>
    <property type="match status" value="1"/>
</dbReference>
<dbReference type="EMBL" id="QRCT01000012">
    <property type="protein sequence ID" value="RDU24603.1"/>
    <property type="molecule type" value="Genomic_DNA"/>
</dbReference>
<dbReference type="PANTHER" id="PTHR30204">
    <property type="entry name" value="REDOX-CYCLING DRUG-SENSING TRANSCRIPTIONAL ACTIVATOR SOXR"/>
    <property type="match status" value="1"/>
</dbReference>
<dbReference type="Proteomes" id="UP000255036">
    <property type="component" value="Unassembled WGS sequence"/>
</dbReference>
<keyword evidence="4" id="KW-0472">Membrane</keyword>
<dbReference type="GO" id="GO:0003677">
    <property type="term" value="F:DNA binding"/>
    <property type="evidence" value="ECO:0007669"/>
    <property type="project" value="UniProtKB-KW"/>
</dbReference>
<evidence type="ECO:0000256" key="4">
    <source>
        <dbReference type="SAM" id="Phobius"/>
    </source>
</evidence>
<evidence type="ECO:0000313" key="7">
    <source>
        <dbReference type="Proteomes" id="UP000255036"/>
    </source>
</evidence>
<evidence type="ECO:0000256" key="2">
    <source>
        <dbReference type="ARBA" id="ARBA00023125"/>
    </source>
</evidence>
<dbReference type="OrthoDB" id="122388at2"/>
<protein>
    <submittedName>
        <fullName evidence="6">MerR family transcriptional regulator</fullName>
    </submittedName>
</protein>
<proteinExistence type="predicted"/>
<feature type="domain" description="HTH merR-type" evidence="5">
    <location>
        <begin position="1"/>
        <end position="68"/>
    </location>
</feature>
<keyword evidence="2" id="KW-0238">DNA-binding</keyword>
<evidence type="ECO:0000313" key="6">
    <source>
        <dbReference type="EMBL" id="RDU24603.1"/>
    </source>
</evidence>
<keyword evidence="4" id="KW-1133">Transmembrane helix</keyword>
<comment type="caution">
    <text evidence="6">The sequence shown here is derived from an EMBL/GenBank/DDBJ whole genome shotgun (WGS) entry which is preliminary data.</text>
</comment>
<dbReference type="SUPFAM" id="SSF46955">
    <property type="entry name" value="Putative DNA-binding domain"/>
    <property type="match status" value="1"/>
</dbReference>
<keyword evidence="3" id="KW-0804">Transcription</keyword>
<dbReference type="Pfam" id="PF13411">
    <property type="entry name" value="MerR_1"/>
    <property type="match status" value="1"/>
</dbReference>
<feature type="transmembrane region" description="Helical" evidence="4">
    <location>
        <begin position="143"/>
        <end position="166"/>
    </location>
</feature>
<dbReference type="GO" id="GO:0003700">
    <property type="term" value="F:DNA-binding transcription factor activity"/>
    <property type="evidence" value="ECO:0007669"/>
    <property type="project" value="InterPro"/>
</dbReference>
<dbReference type="PROSITE" id="PS50937">
    <property type="entry name" value="HTH_MERR_2"/>
    <property type="match status" value="1"/>
</dbReference>
<dbReference type="RefSeq" id="WP_115480836.1">
    <property type="nucleotide sequence ID" value="NZ_QRCT01000012.1"/>
</dbReference>
<evidence type="ECO:0000256" key="3">
    <source>
        <dbReference type="ARBA" id="ARBA00023163"/>
    </source>
</evidence>
<sequence>MKIKQVEELVGITSKNIRFYEAQGLLTPDRAENGYREYRQNNIDTLKQIKLLRKFGVPVEEIKSVFNKSQSLDDCLEEHLVVLKKERENFLKMQKLVEAILKKSTTIETLETDKWLEEVEKLEKEGIDFVNLSKIDIHMKKKAGAFVGGIVMIIFMLFIMGLTLWGNSVDPAPFGILMALIGIPGVVIIGIIVAMKIRFKEIEGGEEDEASKY</sequence>
<dbReference type="SMART" id="SM00422">
    <property type="entry name" value="HTH_MERR"/>
    <property type="match status" value="1"/>
</dbReference>
<evidence type="ECO:0000259" key="5">
    <source>
        <dbReference type="PROSITE" id="PS50937"/>
    </source>
</evidence>
<dbReference type="InterPro" id="IPR000551">
    <property type="entry name" value="MerR-type_HTH_dom"/>
</dbReference>
<dbReference type="Gene3D" id="1.10.1660.10">
    <property type="match status" value="1"/>
</dbReference>
<keyword evidence="7" id="KW-1185">Reference proteome</keyword>
<reference evidence="6 7" key="1">
    <citation type="submission" date="2018-07" db="EMBL/GenBank/DDBJ databases">
        <title>Anaerosacharophilus polymeroproducens gen. nov. sp. nov., an anaerobic bacterium isolated from salt field.</title>
        <authorList>
            <person name="Kim W."/>
            <person name="Yang S.-H."/>
            <person name="Oh J."/>
            <person name="Lee J.-H."/>
            <person name="Kwon K.K."/>
        </authorList>
    </citation>
    <scope>NUCLEOTIDE SEQUENCE [LARGE SCALE GENOMIC DNA]</scope>
    <source>
        <strain evidence="6 7">MCWD5</strain>
    </source>
</reference>
<keyword evidence="4" id="KW-0812">Transmembrane</keyword>
<evidence type="ECO:0000256" key="1">
    <source>
        <dbReference type="ARBA" id="ARBA00023015"/>
    </source>
</evidence>
<accession>A0A371AYG7</accession>
<name>A0A371AYG7_9FIRM</name>
<dbReference type="AlphaFoldDB" id="A0A371AYG7"/>
<dbReference type="PANTHER" id="PTHR30204:SF94">
    <property type="entry name" value="HEAVY METAL-DEPENDENT TRANSCRIPTIONAL REGULATOR HI_0293-RELATED"/>
    <property type="match status" value="1"/>
</dbReference>
<organism evidence="6 7">
    <name type="scientific">Anaerosacchariphilus polymeriproducens</name>
    <dbReference type="NCBI Taxonomy" id="1812858"/>
    <lineage>
        <taxon>Bacteria</taxon>
        <taxon>Bacillati</taxon>
        <taxon>Bacillota</taxon>
        <taxon>Clostridia</taxon>
        <taxon>Lachnospirales</taxon>
        <taxon>Lachnospiraceae</taxon>
        <taxon>Anaerosacchariphilus</taxon>
    </lineage>
</organism>
<dbReference type="InterPro" id="IPR009061">
    <property type="entry name" value="DNA-bd_dom_put_sf"/>
</dbReference>